<dbReference type="RefSeq" id="XP_007840569.1">
    <property type="nucleotide sequence ID" value="XM_007842378.1"/>
</dbReference>
<accession>W3WM91</accession>
<dbReference type="Proteomes" id="UP000030651">
    <property type="component" value="Unassembled WGS sequence"/>
</dbReference>
<evidence type="ECO:0000313" key="1">
    <source>
        <dbReference type="EMBL" id="ETS73931.1"/>
    </source>
</evidence>
<dbReference type="EMBL" id="KI912120">
    <property type="protein sequence ID" value="ETS73931.1"/>
    <property type="molecule type" value="Genomic_DNA"/>
</dbReference>
<dbReference type="KEGG" id="pfy:PFICI_13797"/>
<evidence type="ECO:0000313" key="2">
    <source>
        <dbReference type="Proteomes" id="UP000030651"/>
    </source>
</evidence>
<dbReference type="GeneID" id="19278810"/>
<dbReference type="HOGENOM" id="CLU_128883_0_0_1"/>
<organism evidence="1 2">
    <name type="scientific">Pestalotiopsis fici (strain W106-1 / CGMCC3.15140)</name>
    <dbReference type="NCBI Taxonomy" id="1229662"/>
    <lineage>
        <taxon>Eukaryota</taxon>
        <taxon>Fungi</taxon>
        <taxon>Dikarya</taxon>
        <taxon>Ascomycota</taxon>
        <taxon>Pezizomycotina</taxon>
        <taxon>Sordariomycetes</taxon>
        <taxon>Xylariomycetidae</taxon>
        <taxon>Amphisphaeriales</taxon>
        <taxon>Sporocadaceae</taxon>
        <taxon>Pestalotiopsis</taxon>
    </lineage>
</organism>
<reference evidence="2" key="1">
    <citation type="journal article" date="2015" name="BMC Genomics">
        <title>Genomic and transcriptomic analysis of the endophytic fungus Pestalotiopsis fici reveals its lifestyle and high potential for synthesis of natural products.</title>
        <authorList>
            <person name="Wang X."/>
            <person name="Zhang X."/>
            <person name="Liu L."/>
            <person name="Xiang M."/>
            <person name="Wang W."/>
            <person name="Sun X."/>
            <person name="Che Y."/>
            <person name="Guo L."/>
            <person name="Liu G."/>
            <person name="Guo L."/>
            <person name="Wang C."/>
            <person name="Yin W.B."/>
            <person name="Stadler M."/>
            <person name="Zhang X."/>
            <person name="Liu X."/>
        </authorList>
    </citation>
    <scope>NUCLEOTIDE SEQUENCE [LARGE SCALE GENOMIC DNA]</scope>
    <source>
        <strain evidence="2">W106-1 / CGMCC3.15140</strain>
    </source>
</reference>
<proteinExistence type="predicted"/>
<protein>
    <recommendedName>
        <fullName evidence="3">SnoaL-like domain-containing protein</fullName>
    </recommendedName>
</protein>
<dbReference type="InParanoid" id="W3WM91"/>
<dbReference type="OrthoDB" id="414540at2759"/>
<dbReference type="eggNOG" id="ENOG502SUWJ">
    <property type="taxonomic scope" value="Eukaryota"/>
</dbReference>
<keyword evidence="2" id="KW-1185">Reference proteome</keyword>
<evidence type="ECO:0008006" key="3">
    <source>
        <dbReference type="Google" id="ProtNLM"/>
    </source>
</evidence>
<dbReference type="AlphaFoldDB" id="W3WM91"/>
<dbReference type="OMA" id="WGHNYAV"/>
<name>W3WM91_PESFW</name>
<gene>
    <name evidence="1" type="ORF">PFICI_13797</name>
</gene>
<sequence>MNGLSVYEKLRQNAKTFIEAYSFTPEAGQPNIDVLTSFMSSNFTLAWGHTYMTQRQPRLSKALDQAGFREHMGAMVPFIESTRIVIHDIIVDEPARKVVVRASFCLCPKGQNEGEKEAPENELMWILKFDQEGEQLESAVEFLDATATARIGELVAQAKQKV</sequence>